<feature type="compositionally biased region" description="Basic residues" evidence="1">
    <location>
        <begin position="96"/>
        <end position="105"/>
    </location>
</feature>
<gene>
    <name evidence="2" type="primary">Srek1</name>
    <name evidence="2" type="ORF">L345_07653</name>
</gene>
<keyword evidence="3" id="KW-1185">Reference proteome</keyword>
<feature type="compositionally biased region" description="Basic residues" evidence="1">
    <location>
        <begin position="1"/>
        <end position="31"/>
    </location>
</feature>
<dbReference type="Proteomes" id="UP000018936">
    <property type="component" value="Unassembled WGS sequence"/>
</dbReference>
<accession>V8NYB5</accession>
<proteinExistence type="predicted"/>
<name>V8NYB5_OPHHA</name>
<evidence type="ECO:0000313" key="3">
    <source>
        <dbReference type="Proteomes" id="UP000018936"/>
    </source>
</evidence>
<feature type="non-terminal residue" evidence="2">
    <location>
        <position position="380"/>
    </location>
</feature>
<organism evidence="2 3">
    <name type="scientific">Ophiophagus hannah</name>
    <name type="common">King cobra</name>
    <name type="synonym">Naja hannah</name>
    <dbReference type="NCBI Taxonomy" id="8665"/>
    <lineage>
        <taxon>Eukaryota</taxon>
        <taxon>Metazoa</taxon>
        <taxon>Chordata</taxon>
        <taxon>Craniata</taxon>
        <taxon>Vertebrata</taxon>
        <taxon>Euteleostomi</taxon>
        <taxon>Lepidosauria</taxon>
        <taxon>Squamata</taxon>
        <taxon>Bifurcata</taxon>
        <taxon>Unidentata</taxon>
        <taxon>Episquamata</taxon>
        <taxon>Toxicofera</taxon>
        <taxon>Serpentes</taxon>
        <taxon>Colubroidea</taxon>
        <taxon>Elapidae</taxon>
        <taxon>Elapinae</taxon>
        <taxon>Ophiophagus</taxon>
    </lineage>
</organism>
<dbReference type="EMBL" id="AZIM01001531">
    <property type="protein sequence ID" value="ETE66572.1"/>
    <property type="molecule type" value="Genomic_DNA"/>
</dbReference>
<evidence type="ECO:0000313" key="2">
    <source>
        <dbReference type="EMBL" id="ETE66572.1"/>
    </source>
</evidence>
<evidence type="ECO:0000256" key="1">
    <source>
        <dbReference type="SAM" id="MobiDB-lite"/>
    </source>
</evidence>
<reference evidence="2 3" key="1">
    <citation type="journal article" date="2013" name="Proc. Natl. Acad. Sci. U.S.A.">
        <title>The king cobra genome reveals dynamic gene evolution and adaptation in the snake venom system.</title>
        <authorList>
            <person name="Vonk F.J."/>
            <person name="Casewell N.R."/>
            <person name="Henkel C.V."/>
            <person name="Heimberg A.M."/>
            <person name="Jansen H.J."/>
            <person name="McCleary R.J."/>
            <person name="Kerkkamp H.M."/>
            <person name="Vos R.A."/>
            <person name="Guerreiro I."/>
            <person name="Calvete J.J."/>
            <person name="Wuster W."/>
            <person name="Woods A.E."/>
            <person name="Logan J.M."/>
            <person name="Harrison R.A."/>
            <person name="Castoe T.A."/>
            <person name="de Koning A.P."/>
            <person name="Pollock D.D."/>
            <person name="Yandell M."/>
            <person name="Calderon D."/>
            <person name="Renjifo C."/>
            <person name="Currier R.B."/>
            <person name="Salgado D."/>
            <person name="Pla D."/>
            <person name="Sanz L."/>
            <person name="Hyder A.S."/>
            <person name="Ribeiro J.M."/>
            <person name="Arntzen J.W."/>
            <person name="van den Thillart G.E."/>
            <person name="Boetzer M."/>
            <person name="Pirovano W."/>
            <person name="Dirks R.P."/>
            <person name="Spaink H.P."/>
            <person name="Duboule D."/>
            <person name="McGlinn E."/>
            <person name="Kini R.M."/>
            <person name="Richardson M.K."/>
        </authorList>
    </citation>
    <scope>NUCLEOTIDE SEQUENCE</scope>
    <source>
        <tissue evidence="2">Blood</tissue>
    </source>
</reference>
<feature type="compositionally biased region" description="Basic and acidic residues" evidence="1">
    <location>
        <begin position="32"/>
        <end position="71"/>
    </location>
</feature>
<feature type="region of interest" description="Disordered" evidence="1">
    <location>
        <begin position="205"/>
        <end position="227"/>
    </location>
</feature>
<feature type="non-terminal residue" evidence="2">
    <location>
        <position position="1"/>
    </location>
</feature>
<sequence>EGRKERKKEKKERKRKKERKERGKEGRKKKGGKEERKEKEREGRKERKREGQREGRKEEKEKGRDREGGKEGRKRKGGKEGKKEKKRKREEGRERKKEKKERKERKREGETSPLRQFYILMLGKAPPVEFCLIPTDHMIKIQRLGKRLRLNDRCCVPRSRDPLSRPFDTPKSTGKLDAFEQPLEVEADISLSGHTEYTSAERKLRIGDREGNRPGNTQLHSVAETPSRKGLFGGGGAHCIVLKVAEFVKWKEFRLSTRPQSKERQLRQTRWLRNGWLCGRGWIWRPSASRCHNKALCDEVGLPYQMAVPNKQEFLGRKECSGTAAGRDQAQPSPGWKSSFLEAALLRSSFERSSRPTPLAQAGGSTPEELKSTSLKSGQV</sequence>
<feature type="compositionally biased region" description="Basic and acidic residues" evidence="1">
    <location>
        <begin position="78"/>
        <end position="95"/>
    </location>
</feature>
<dbReference type="AlphaFoldDB" id="V8NYB5"/>
<protein>
    <submittedName>
        <fullName evidence="2">Splicing regulatory glutamine/lysine-rich protein 1</fullName>
    </submittedName>
</protein>
<feature type="region of interest" description="Disordered" evidence="1">
    <location>
        <begin position="350"/>
        <end position="380"/>
    </location>
</feature>
<feature type="region of interest" description="Disordered" evidence="1">
    <location>
        <begin position="1"/>
        <end position="110"/>
    </location>
</feature>
<comment type="caution">
    <text evidence="2">The sequence shown here is derived from an EMBL/GenBank/DDBJ whole genome shotgun (WGS) entry which is preliminary data.</text>
</comment>